<feature type="compositionally biased region" description="Basic and acidic residues" evidence="1">
    <location>
        <begin position="669"/>
        <end position="681"/>
    </location>
</feature>
<dbReference type="PANTHER" id="PTHR30121">
    <property type="entry name" value="UNCHARACTERIZED PROTEIN YJGR-RELATED"/>
    <property type="match status" value="1"/>
</dbReference>
<evidence type="ECO:0000313" key="4">
    <source>
        <dbReference type="Proteomes" id="UP000786693"/>
    </source>
</evidence>
<dbReference type="InterPro" id="IPR051162">
    <property type="entry name" value="T4SS_component"/>
</dbReference>
<dbReference type="InterPro" id="IPR027417">
    <property type="entry name" value="P-loop_NTPase"/>
</dbReference>
<dbReference type="RefSeq" id="WP_220747230.1">
    <property type="nucleotide sequence ID" value="NZ_BPFH01000001.1"/>
</dbReference>
<feature type="region of interest" description="Disordered" evidence="1">
    <location>
        <begin position="625"/>
        <end position="694"/>
    </location>
</feature>
<feature type="domain" description="Type IV secretion system coupling protein TraD DNA-binding" evidence="2">
    <location>
        <begin position="232"/>
        <end position="278"/>
    </location>
</feature>
<dbReference type="Pfam" id="PF10412">
    <property type="entry name" value="TrwB_AAD_bind"/>
    <property type="match status" value="1"/>
</dbReference>
<evidence type="ECO:0000313" key="3">
    <source>
        <dbReference type="EMBL" id="GIT93711.1"/>
    </source>
</evidence>
<name>A0ABQ4NH06_9RHOB</name>
<dbReference type="EMBL" id="BPFH01000001">
    <property type="protein sequence ID" value="GIT93711.1"/>
    <property type="molecule type" value="Genomic_DNA"/>
</dbReference>
<evidence type="ECO:0000256" key="1">
    <source>
        <dbReference type="SAM" id="MobiDB-lite"/>
    </source>
</evidence>
<comment type="caution">
    <text evidence="3">The sequence shown here is derived from an EMBL/GenBank/DDBJ whole genome shotgun (WGS) entry which is preliminary data.</text>
</comment>
<protein>
    <recommendedName>
        <fullName evidence="2">Type IV secretion system coupling protein TraD DNA-binding domain-containing protein</fullName>
    </recommendedName>
</protein>
<feature type="compositionally biased region" description="Acidic residues" evidence="1">
    <location>
        <begin position="627"/>
        <end position="655"/>
    </location>
</feature>
<keyword evidence="4" id="KW-1185">Reference proteome</keyword>
<proteinExistence type="predicted"/>
<accession>A0ABQ4NH06</accession>
<dbReference type="InterPro" id="IPR019476">
    <property type="entry name" value="T4SS_TraD_DNA-bd"/>
</dbReference>
<dbReference type="Proteomes" id="UP000786693">
    <property type="component" value="Unassembled WGS sequence"/>
</dbReference>
<dbReference type="Gene3D" id="3.40.50.300">
    <property type="entry name" value="P-loop containing nucleotide triphosphate hydrolases"/>
    <property type="match status" value="2"/>
</dbReference>
<sequence length="694" mass="78194">MDDALGLVFAAFIFVCIVFAVVAASSAIAIAAVPGAIGYAIYWTQVKSPAARERQAKDRTMQLYRSVKGKFTAIDIPDFIGGRIGYPDDDDPNSHVQFEIATRLVTFENLDDYPPEPPELCDTIEGGRYRDFLNQVSPDDYRARLEHICNLAELCNRPITNETVATVIYTAVEVLDDGRPILPVTRKKLDEHYSQQKGVAPQDYKGDHIVRDYLRGTPLELMGEMVFEEPPVAIPDHLRNQHHMIIGGTGHGKTQCLQEMILRDLEDENACVVVIDSQEGMLERLLHVVSWDRAMYLDAGNIRKPLALSAFAIGSTTRPEDEPRVRMATALYEHMFASRETKFTTKQQTLYRFLSRFLFVIPDANFDTALDILENGFEPYGDYVAHLEETEQSFVRGNLDNPKAKGASQGYRQTRQEVAQRLYTLLESATIRRMFNSPENRVDIPQAIRDDKIILINTAQQTLGLEGASLFGRYCIAQIAMEVLARPETPKRVYFYIDEAQEYLSGDPIIHRLFEQGRKRGLCMICAFHRLGQIGEDLTDMMRSLTSIKFAGGISNADATKLAKEMRTDAETITGQPALSFWAWFKGQEPGVYRVTPQVLEDRISAEPDDIDTLKEMMVMGHHYDPEASEEPDERGDEVETAEDGEAPPPSEEDFASYYNDGWDDDAPSEPKPKPSRRDPPTDDVDPDAPQNLD</sequence>
<gene>
    <name evidence="3" type="ORF">JANAI62_03340</name>
</gene>
<organism evidence="3 4">
    <name type="scientific">Jannaschia pagri</name>
    <dbReference type="NCBI Taxonomy" id="2829797"/>
    <lineage>
        <taxon>Bacteria</taxon>
        <taxon>Pseudomonadati</taxon>
        <taxon>Pseudomonadota</taxon>
        <taxon>Alphaproteobacteria</taxon>
        <taxon>Rhodobacterales</taxon>
        <taxon>Roseobacteraceae</taxon>
        <taxon>Jannaschia</taxon>
    </lineage>
</organism>
<dbReference type="SUPFAM" id="SSF52540">
    <property type="entry name" value="P-loop containing nucleoside triphosphate hydrolases"/>
    <property type="match status" value="1"/>
</dbReference>
<evidence type="ECO:0000259" key="2">
    <source>
        <dbReference type="Pfam" id="PF10412"/>
    </source>
</evidence>
<dbReference type="PANTHER" id="PTHR30121:SF6">
    <property type="entry name" value="SLR6007 PROTEIN"/>
    <property type="match status" value="1"/>
</dbReference>
<reference evidence="3 4" key="1">
    <citation type="submission" date="2021-05" db="EMBL/GenBank/DDBJ databases">
        <title>Bacteria Genome sequencing.</title>
        <authorList>
            <person name="Takabe Y."/>
            <person name="Nakajima Y."/>
            <person name="Suzuki S."/>
            <person name="Shiozaki T."/>
        </authorList>
    </citation>
    <scope>NUCLEOTIDE SEQUENCE [LARGE SCALE GENOMIC DNA]</scope>
    <source>
        <strain evidence="3 4">AI_62</strain>
    </source>
</reference>